<dbReference type="SMART" id="SM00345">
    <property type="entry name" value="HTH_GNTR"/>
    <property type="match status" value="1"/>
</dbReference>
<dbReference type="Proteomes" id="UP000664096">
    <property type="component" value="Unassembled WGS sequence"/>
</dbReference>
<protein>
    <submittedName>
        <fullName evidence="6">GntR family transcriptional regulator</fullName>
    </submittedName>
</protein>
<feature type="region of interest" description="Disordered" evidence="4">
    <location>
        <begin position="24"/>
        <end position="44"/>
    </location>
</feature>
<dbReference type="SMART" id="SM00895">
    <property type="entry name" value="FCD"/>
    <property type="match status" value="1"/>
</dbReference>
<evidence type="ECO:0000313" key="7">
    <source>
        <dbReference type="Proteomes" id="UP000664096"/>
    </source>
</evidence>
<dbReference type="GO" id="GO:0003677">
    <property type="term" value="F:DNA binding"/>
    <property type="evidence" value="ECO:0007669"/>
    <property type="project" value="UniProtKB-KW"/>
</dbReference>
<comment type="caution">
    <text evidence="6">The sequence shown here is derived from an EMBL/GenBank/DDBJ whole genome shotgun (WGS) entry which is preliminary data.</text>
</comment>
<gene>
    <name evidence="6" type="ORF">JF539_01375</name>
</gene>
<dbReference type="InterPro" id="IPR011711">
    <property type="entry name" value="GntR_C"/>
</dbReference>
<dbReference type="SUPFAM" id="SSF48008">
    <property type="entry name" value="GntR ligand-binding domain-like"/>
    <property type="match status" value="1"/>
</dbReference>
<dbReference type="Pfam" id="PF07729">
    <property type="entry name" value="FCD"/>
    <property type="match status" value="1"/>
</dbReference>
<dbReference type="Pfam" id="PF00392">
    <property type="entry name" value="GntR"/>
    <property type="match status" value="1"/>
</dbReference>
<dbReference type="InterPro" id="IPR000524">
    <property type="entry name" value="Tscrpt_reg_HTH_GntR"/>
</dbReference>
<dbReference type="SUPFAM" id="SSF46785">
    <property type="entry name" value="Winged helix' DNA-binding domain"/>
    <property type="match status" value="1"/>
</dbReference>
<dbReference type="GO" id="GO:0003700">
    <property type="term" value="F:DNA-binding transcription factor activity"/>
    <property type="evidence" value="ECO:0007669"/>
    <property type="project" value="InterPro"/>
</dbReference>
<keyword evidence="2" id="KW-0238">DNA-binding</keyword>
<proteinExistence type="predicted"/>
<evidence type="ECO:0000256" key="2">
    <source>
        <dbReference type="ARBA" id="ARBA00023125"/>
    </source>
</evidence>
<reference evidence="6" key="1">
    <citation type="submission" date="2020-12" db="EMBL/GenBank/DDBJ databases">
        <title>Oil enriched cultivation method for isolating marine PHA-producing bacteria.</title>
        <authorList>
            <person name="Zheng W."/>
            <person name="Yu S."/>
            <person name="Huang Y."/>
        </authorList>
    </citation>
    <scope>NUCLEOTIDE SEQUENCE</scope>
    <source>
        <strain evidence="6">SY-2-12</strain>
    </source>
</reference>
<evidence type="ECO:0000256" key="1">
    <source>
        <dbReference type="ARBA" id="ARBA00023015"/>
    </source>
</evidence>
<organism evidence="6 7">
    <name type="scientific">Roseibium aggregatum</name>
    <dbReference type="NCBI Taxonomy" id="187304"/>
    <lineage>
        <taxon>Bacteria</taxon>
        <taxon>Pseudomonadati</taxon>
        <taxon>Pseudomonadota</taxon>
        <taxon>Alphaproteobacteria</taxon>
        <taxon>Hyphomicrobiales</taxon>
        <taxon>Stappiaceae</taxon>
        <taxon>Roseibium</taxon>
    </lineage>
</organism>
<dbReference type="AlphaFoldDB" id="A0A939J1Y6"/>
<dbReference type="Gene3D" id="1.20.120.530">
    <property type="entry name" value="GntR ligand-binding domain-like"/>
    <property type="match status" value="1"/>
</dbReference>
<evidence type="ECO:0000256" key="4">
    <source>
        <dbReference type="SAM" id="MobiDB-lite"/>
    </source>
</evidence>
<evidence type="ECO:0000259" key="5">
    <source>
        <dbReference type="PROSITE" id="PS50949"/>
    </source>
</evidence>
<sequence length="256" mass="28105">MAVKPDHEFGFHRTRKKTLAVRRSALQSGPAKAPAGQRVSSRGTTREMVDTAVRTGLLTGRFVPGKPVTIRGLAAEIGVSPMPVREVLQRLAAENALEVKPNGRVQVPDMTPARFDEVLKARLLLEPELAELALPHLFGDAAGELKAIDDDIDACLHSGDAESYMRLNHAFHFRIYRASRSKVLLPLIDSLWLQFAPFMRTVYGRVGTAILEDRHKEAIRAIELNDTQALRAAIKADILDGMGFLGREILSDGPTG</sequence>
<evidence type="ECO:0000313" key="6">
    <source>
        <dbReference type="EMBL" id="MBN9668967.1"/>
    </source>
</evidence>
<keyword evidence="1" id="KW-0805">Transcription regulation</keyword>
<keyword evidence="3" id="KW-0804">Transcription</keyword>
<feature type="domain" description="HTH gntR-type" evidence="5">
    <location>
        <begin position="43"/>
        <end position="110"/>
    </location>
</feature>
<dbReference type="InterPro" id="IPR008920">
    <property type="entry name" value="TF_FadR/GntR_C"/>
</dbReference>
<evidence type="ECO:0000256" key="3">
    <source>
        <dbReference type="ARBA" id="ARBA00023163"/>
    </source>
</evidence>
<dbReference type="PANTHER" id="PTHR43537">
    <property type="entry name" value="TRANSCRIPTIONAL REGULATOR, GNTR FAMILY"/>
    <property type="match status" value="1"/>
</dbReference>
<dbReference type="EMBL" id="JAEKJZ010000001">
    <property type="protein sequence ID" value="MBN9668967.1"/>
    <property type="molecule type" value="Genomic_DNA"/>
</dbReference>
<dbReference type="PROSITE" id="PS50949">
    <property type="entry name" value="HTH_GNTR"/>
    <property type="match status" value="1"/>
</dbReference>
<dbReference type="Gene3D" id="1.10.10.10">
    <property type="entry name" value="Winged helix-like DNA-binding domain superfamily/Winged helix DNA-binding domain"/>
    <property type="match status" value="1"/>
</dbReference>
<accession>A0A939J1Y6</accession>
<dbReference type="InterPro" id="IPR036390">
    <property type="entry name" value="WH_DNA-bd_sf"/>
</dbReference>
<dbReference type="PANTHER" id="PTHR43537:SF39">
    <property type="entry name" value="HTH-TYPE TRANSCRIPTIONAL REGULATOR MCBR"/>
    <property type="match status" value="1"/>
</dbReference>
<dbReference type="InterPro" id="IPR036388">
    <property type="entry name" value="WH-like_DNA-bd_sf"/>
</dbReference>
<name>A0A939J1Y6_9HYPH</name>